<dbReference type="Proteomes" id="UP000607281">
    <property type="component" value="Unassembled WGS sequence"/>
</dbReference>
<evidence type="ECO:0000313" key="5">
    <source>
        <dbReference type="Proteomes" id="UP000607281"/>
    </source>
</evidence>
<dbReference type="EMBL" id="JACJRF010000045">
    <property type="protein sequence ID" value="MBD2346479.1"/>
    <property type="molecule type" value="Genomic_DNA"/>
</dbReference>
<sequence>MKKLFSLLVSGFLIAGSFGCQEAPSTTNSATQSPTKQTSESIKTTGKTIKSTVRETTIPLTGTNTKDKLEIKKTVATKTPGDLKTSVSKKLQAGIPGNKFLVENQQGEITLKGIATSQEELKKAENLIKEIEGVKSVKIEAKVEPARRS</sequence>
<feature type="signal peptide" evidence="2">
    <location>
        <begin position="1"/>
        <end position="22"/>
    </location>
</feature>
<comment type="caution">
    <text evidence="4">The sequence shown here is derived from an EMBL/GenBank/DDBJ whole genome shotgun (WGS) entry which is preliminary data.</text>
</comment>
<name>A0ABR8CU04_9NOST</name>
<feature type="domain" description="BON" evidence="3">
    <location>
        <begin position="75"/>
        <end position="145"/>
    </location>
</feature>
<evidence type="ECO:0000256" key="1">
    <source>
        <dbReference type="SAM" id="MobiDB-lite"/>
    </source>
</evidence>
<feature type="chain" id="PRO_5047013231" evidence="2">
    <location>
        <begin position="23"/>
        <end position="149"/>
    </location>
</feature>
<evidence type="ECO:0000259" key="3">
    <source>
        <dbReference type="PROSITE" id="PS50914"/>
    </source>
</evidence>
<keyword evidence="5" id="KW-1185">Reference proteome</keyword>
<accession>A0ABR8CU04</accession>
<feature type="region of interest" description="Disordered" evidence="1">
    <location>
        <begin position="22"/>
        <end position="49"/>
    </location>
</feature>
<dbReference type="InterPro" id="IPR007055">
    <property type="entry name" value="BON_dom"/>
</dbReference>
<dbReference type="RefSeq" id="WP_190408896.1">
    <property type="nucleotide sequence ID" value="NZ_JACJRF010000045.1"/>
</dbReference>
<feature type="compositionally biased region" description="Low complexity" evidence="1">
    <location>
        <begin position="38"/>
        <end position="49"/>
    </location>
</feature>
<dbReference type="PROSITE" id="PS51257">
    <property type="entry name" value="PROKAR_LIPOPROTEIN"/>
    <property type="match status" value="1"/>
</dbReference>
<dbReference type="Gene3D" id="3.30.1340.30">
    <property type="match status" value="1"/>
</dbReference>
<feature type="compositionally biased region" description="Polar residues" evidence="1">
    <location>
        <begin position="23"/>
        <end position="37"/>
    </location>
</feature>
<evidence type="ECO:0000256" key="2">
    <source>
        <dbReference type="SAM" id="SignalP"/>
    </source>
</evidence>
<dbReference type="Pfam" id="PF04972">
    <property type="entry name" value="BON"/>
    <property type="match status" value="1"/>
</dbReference>
<evidence type="ECO:0000313" key="4">
    <source>
        <dbReference type="EMBL" id="MBD2346479.1"/>
    </source>
</evidence>
<reference evidence="4 5" key="1">
    <citation type="journal article" date="2020" name="ISME J.">
        <title>Comparative genomics reveals insights into cyanobacterial evolution and habitat adaptation.</title>
        <authorList>
            <person name="Chen M.Y."/>
            <person name="Teng W.K."/>
            <person name="Zhao L."/>
            <person name="Hu C.X."/>
            <person name="Zhou Y.K."/>
            <person name="Han B.P."/>
            <person name="Song L.R."/>
            <person name="Shu W.S."/>
        </authorList>
    </citation>
    <scope>NUCLEOTIDE SEQUENCE [LARGE SCALE GENOMIC DNA]</scope>
    <source>
        <strain evidence="4 5">FACHB-260</strain>
    </source>
</reference>
<gene>
    <name evidence="4" type="ORF">H6G18_20335</name>
</gene>
<keyword evidence="2" id="KW-0732">Signal</keyword>
<dbReference type="PROSITE" id="PS50914">
    <property type="entry name" value="BON"/>
    <property type="match status" value="1"/>
</dbReference>
<organism evidence="4 5">
    <name type="scientific">Anabaena subtropica FACHB-260</name>
    <dbReference type="NCBI Taxonomy" id="2692884"/>
    <lineage>
        <taxon>Bacteria</taxon>
        <taxon>Bacillati</taxon>
        <taxon>Cyanobacteriota</taxon>
        <taxon>Cyanophyceae</taxon>
        <taxon>Nostocales</taxon>
        <taxon>Nostocaceae</taxon>
        <taxon>Anabaena</taxon>
    </lineage>
</organism>
<proteinExistence type="predicted"/>
<protein>
    <submittedName>
        <fullName evidence="4">BON domain-containing protein</fullName>
    </submittedName>
</protein>